<name>A0A8S5QQX0_9CAUD</name>
<proteinExistence type="predicted"/>
<feature type="region of interest" description="Disordered" evidence="1">
    <location>
        <begin position="54"/>
        <end position="98"/>
    </location>
</feature>
<protein>
    <submittedName>
        <fullName evidence="2">Uncharacterized protein</fullName>
    </submittedName>
</protein>
<organism evidence="2">
    <name type="scientific">Siphoviridae sp. ctRCE13</name>
    <dbReference type="NCBI Taxonomy" id="2826332"/>
    <lineage>
        <taxon>Viruses</taxon>
        <taxon>Duplodnaviria</taxon>
        <taxon>Heunggongvirae</taxon>
        <taxon>Uroviricota</taxon>
        <taxon>Caudoviricetes</taxon>
    </lineage>
</organism>
<reference evidence="2" key="1">
    <citation type="journal article" date="2021" name="Proc. Natl. Acad. Sci. U.S.A.">
        <title>A Catalog of Tens of Thousands of Viruses from Human Metagenomes Reveals Hidden Associations with Chronic Diseases.</title>
        <authorList>
            <person name="Tisza M.J."/>
            <person name="Buck C.B."/>
        </authorList>
    </citation>
    <scope>NUCLEOTIDE SEQUENCE</scope>
    <source>
        <strain evidence="2">CtRCE13</strain>
    </source>
</reference>
<dbReference type="EMBL" id="BK015707">
    <property type="protein sequence ID" value="DAE21117.1"/>
    <property type="molecule type" value="Genomic_DNA"/>
</dbReference>
<sequence length="98" mass="11786">MTKIREKNTNWYATILGFFRDEDTENEQDSGYEEWKKENADIINSKEIANLEKMLEHKDRNKSKNKRKEQKEKVINSEEVDIQNLSTTKGYEEKNNER</sequence>
<evidence type="ECO:0000256" key="1">
    <source>
        <dbReference type="SAM" id="MobiDB-lite"/>
    </source>
</evidence>
<evidence type="ECO:0000313" key="2">
    <source>
        <dbReference type="EMBL" id="DAE21117.1"/>
    </source>
</evidence>
<accession>A0A8S5QQX0</accession>